<dbReference type="InterPro" id="IPR014284">
    <property type="entry name" value="RNA_pol_sigma-70_dom"/>
</dbReference>
<dbReference type="Pfam" id="PF08281">
    <property type="entry name" value="Sigma70_r4_2"/>
    <property type="match status" value="1"/>
</dbReference>
<dbReference type="SUPFAM" id="SSF88946">
    <property type="entry name" value="Sigma2 domain of RNA polymerase sigma factors"/>
    <property type="match status" value="1"/>
</dbReference>
<dbReference type="GO" id="GO:0016987">
    <property type="term" value="F:sigma factor activity"/>
    <property type="evidence" value="ECO:0007669"/>
    <property type="project" value="UniProtKB-KW"/>
</dbReference>
<evidence type="ECO:0000256" key="3">
    <source>
        <dbReference type="ARBA" id="ARBA00023082"/>
    </source>
</evidence>
<dbReference type="GO" id="GO:0003677">
    <property type="term" value="F:DNA binding"/>
    <property type="evidence" value="ECO:0007669"/>
    <property type="project" value="InterPro"/>
</dbReference>
<feature type="domain" description="RNA polymerase sigma-70 region 2" evidence="5">
    <location>
        <begin position="63"/>
        <end position="129"/>
    </location>
</feature>
<keyword evidence="2" id="KW-0805">Transcription regulation</keyword>
<dbReference type="PANTHER" id="PTHR43133:SF51">
    <property type="entry name" value="RNA POLYMERASE SIGMA FACTOR"/>
    <property type="match status" value="1"/>
</dbReference>
<dbReference type="AlphaFoldDB" id="A0A3D3R8H1"/>
<dbReference type="SUPFAM" id="SSF88659">
    <property type="entry name" value="Sigma3 and sigma4 domains of RNA polymerase sigma factors"/>
    <property type="match status" value="1"/>
</dbReference>
<keyword evidence="4" id="KW-0804">Transcription</keyword>
<evidence type="ECO:0000259" key="6">
    <source>
        <dbReference type="Pfam" id="PF08281"/>
    </source>
</evidence>
<proteinExistence type="inferred from homology"/>
<sequence>MPIYFVSRLSDRLVSYFGSRYIRVMNTSPTLISSTDEELTNFIQVRDPSSVQKQEAEMAFNTLYDRHAPFLLAFLKVRVASQISASDIAQETWMRAWRKIPTHFDGSHFRGWLFQIAKNLLMDELRKKSTTSLNEDIDIADKQDTTQVYIQQEEKTQLQDCMNQLDETRQSIVKLRLAGESHREISKHLNLEYNTVQTRFHRAKQFLEDCVNQQQKETA</sequence>
<organism evidence="7 8">
    <name type="scientific">Gimesia maris</name>
    <dbReference type="NCBI Taxonomy" id="122"/>
    <lineage>
        <taxon>Bacteria</taxon>
        <taxon>Pseudomonadati</taxon>
        <taxon>Planctomycetota</taxon>
        <taxon>Planctomycetia</taxon>
        <taxon>Planctomycetales</taxon>
        <taxon>Planctomycetaceae</taxon>
        <taxon>Gimesia</taxon>
    </lineage>
</organism>
<accession>A0A3D3R8H1</accession>
<feature type="domain" description="RNA polymerase sigma factor 70 region 4 type 2" evidence="6">
    <location>
        <begin position="157"/>
        <end position="207"/>
    </location>
</feature>
<dbReference type="InterPro" id="IPR013249">
    <property type="entry name" value="RNA_pol_sigma70_r4_t2"/>
</dbReference>
<dbReference type="InterPro" id="IPR013325">
    <property type="entry name" value="RNA_pol_sigma_r2"/>
</dbReference>
<keyword evidence="3" id="KW-0731">Sigma factor</keyword>
<dbReference type="Gene3D" id="1.10.10.10">
    <property type="entry name" value="Winged helix-like DNA-binding domain superfamily/Winged helix DNA-binding domain"/>
    <property type="match status" value="1"/>
</dbReference>
<protein>
    <submittedName>
        <fullName evidence="7">Uncharacterized protein</fullName>
    </submittedName>
</protein>
<evidence type="ECO:0000313" key="7">
    <source>
        <dbReference type="EMBL" id="HCO25115.1"/>
    </source>
</evidence>
<dbReference type="NCBIfam" id="TIGR02937">
    <property type="entry name" value="sigma70-ECF"/>
    <property type="match status" value="1"/>
</dbReference>
<evidence type="ECO:0000256" key="4">
    <source>
        <dbReference type="ARBA" id="ARBA00023163"/>
    </source>
</evidence>
<evidence type="ECO:0000256" key="1">
    <source>
        <dbReference type="ARBA" id="ARBA00010641"/>
    </source>
</evidence>
<dbReference type="PANTHER" id="PTHR43133">
    <property type="entry name" value="RNA POLYMERASE ECF-TYPE SIGMA FACTO"/>
    <property type="match status" value="1"/>
</dbReference>
<evidence type="ECO:0000259" key="5">
    <source>
        <dbReference type="Pfam" id="PF04542"/>
    </source>
</evidence>
<evidence type="ECO:0000313" key="8">
    <source>
        <dbReference type="Proteomes" id="UP000263642"/>
    </source>
</evidence>
<dbReference type="InterPro" id="IPR013324">
    <property type="entry name" value="RNA_pol_sigma_r3/r4-like"/>
</dbReference>
<gene>
    <name evidence="7" type="ORF">DIT97_19575</name>
</gene>
<dbReference type="InterPro" id="IPR007627">
    <property type="entry name" value="RNA_pol_sigma70_r2"/>
</dbReference>
<dbReference type="EMBL" id="DQAY01000118">
    <property type="protein sequence ID" value="HCO25115.1"/>
    <property type="molecule type" value="Genomic_DNA"/>
</dbReference>
<dbReference type="Gene3D" id="1.10.1740.10">
    <property type="match status" value="1"/>
</dbReference>
<reference evidence="7 8" key="1">
    <citation type="journal article" date="2018" name="Nat. Biotechnol.">
        <title>A standardized bacterial taxonomy based on genome phylogeny substantially revises the tree of life.</title>
        <authorList>
            <person name="Parks D.H."/>
            <person name="Chuvochina M."/>
            <person name="Waite D.W."/>
            <person name="Rinke C."/>
            <person name="Skarshewski A."/>
            <person name="Chaumeil P.A."/>
            <person name="Hugenholtz P."/>
        </authorList>
    </citation>
    <scope>NUCLEOTIDE SEQUENCE [LARGE SCALE GENOMIC DNA]</scope>
    <source>
        <strain evidence="7">UBA9375</strain>
    </source>
</reference>
<name>A0A3D3R8H1_9PLAN</name>
<dbReference type="Proteomes" id="UP000263642">
    <property type="component" value="Unassembled WGS sequence"/>
</dbReference>
<dbReference type="InterPro" id="IPR039425">
    <property type="entry name" value="RNA_pol_sigma-70-like"/>
</dbReference>
<comment type="caution">
    <text evidence="7">The sequence shown here is derived from an EMBL/GenBank/DDBJ whole genome shotgun (WGS) entry which is preliminary data.</text>
</comment>
<dbReference type="InterPro" id="IPR036388">
    <property type="entry name" value="WH-like_DNA-bd_sf"/>
</dbReference>
<dbReference type="GO" id="GO:0006352">
    <property type="term" value="P:DNA-templated transcription initiation"/>
    <property type="evidence" value="ECO:0007669"/>
    <property type="project" value="InterPro"/>
</dbReference>
<dbReference type="Pfam" id="PF04542">
    <property type="entry name" value="Sigma70_r2"/>
    <property type="match status" value="1"/>
</dbReference>
<evidence type="ECO:0000256" key="2">
    <source>
        <dbReference type="ARBA" id="ARBA00023015"/>
    </source>
</evidence>
<comment type="similarity">
    <text evidence="1">Belongs to the sigma-70 factor family. ECF subfamily.</text>
</comment>